<dbReference type="STRING" id="1206466.K0KRE0"/>
<dbReference type="InterPro" id="IPR038014">
    <property type="entry name" value="Ies1"/>
</dbReference>
<feature type="compositionally biased region" description="Low complexity" evidence="1">
    <location>
        <begin position="90"/>
        <end position="109"/>
    </location>
</feature>
<name>K0KRE0_WICCF</name>
<evidence type="ECO:0000313" key="2">
    <source>
        <dbReference type="EMBL" id="CCH43878.1"/>
    </source>
</evidence>
<dbReference type="FunCoup" id="K0KRE0">
    <property type="interactions" value="197"/>
</dbReference>
<comment type="caution">
    <text evidence="2">The sequence shown here is derived from an EMBL/GenBank/DDBJ whole genome shotgun (WGS) entry which is preliminary data.</text>
</comment>
<feature type="region of interest" description="Disordered" evidence="1">
    <location>
        <begin position="1"/>
        <end position="161"/>
    </location>
</feature>
<feature type="compositionally biased region" description="Polar residues" evidence="1">
    <location>
        <begin position="494"/>
        <end position="506"/>
    </location>
</feature>
<feature type="compositionally biased region" description="Polar residues" evidence="1">
    <location>
        <begin position="61"/>
        <end position="73"/>
    </location>
</feature>
<feature type="region of interest" description="Disordered" evidence="1">
    <location>
        <begin position="443"/>
        <end position="506"/>
    </location>
</feature>
<dbReference type="eggNOG" id="ENOG502QVDM">
    <property type="taxonomic scope" value="Eukaryota"/>
</dbReference>
<feature type="compositionally biased region" description="Basic and acidic residues" evidence="1">
    <location>
        <begin position="1"/>
        <end position="31"/>
    </location>
</feature>
<feature type="region of interest" description="Disordered" evidence="1">
    <location>
        <begin position="585"/>
        <end position="606"/>
    </location>
</feature>
<feature type="compositionally biased region" description="Basic and acidic residues" evidence="1">
    <location>
        <begin position="450"/>
        <end position="479"/>
    </location>
</feature>
<dbReference type="PANTHER" id="PTHR37287:SF1">
    <property type="entry name" value="INO EIGHTY SUBUNIT 1"/>
    <property type="match status" value="1"/>
</dbReference>
<gene>
    <name evidence="2" type="ORF">BN7_3432</name>
</gene>
<dbReference type="GO" id="GO:0031011">
    <property type="term" value="C:Ino80 complex"/>
    <property type="evidence" value="ECO:0007669"/>
    <property type="project" value="InterPro"/>
</dbReference>
<keyword evidence="3" id="KW-1185">Reference proteome</keyword>
<dbReference type="InParanoid" id="K0KRE0"/>
<feature type="compositionally biased region" description="Acidic residues" evidence="1">
    <location>
        <begin position="74"/>
        <end position="89"/>
    </location>
</feature>
<feature type="compositionally biased region" description="Basic and acidic residues" evidence="1">
    <location>
        <begin position="40"/>
        <end position="60"/>
    </location>
</feature>
<feature type="compositionally biased region" description="Low complexity" evidence="1">
    <location>
        <begin position="518"/>
        <end position="534"/>
    </location>
</feature>
<feature type="compositionally biased region" description="Basic residues" evidence="1">
    <location>
        <begin position="136"/>
        <end position="146"/>
    </location>
</feature>
<feature type="region of interest" description="Disordered" evidence="1">
    <location>
        <begin position="518"/>
        <end position="541"/>
    </location>
</feature>
<organism evidence="2 3">
    <name type="scientific">Wickerhamomyces ciferrii (strain ATCC 14091 / BCRC 22168 / CBS 111 / JCM 3599 / NBRC 0793 / NRRL Y-1031 F-60-10)</name>
    <name type="common">Yeast</name>
    <name type="synonym">Pichia ciferrii</name>
    <dbReference type="NCBI Taxonomy" id="1206466"/>
    <lineage>
        <taxon>Eukaryota</taxon>
        <taxon>Fungi</taxon>
        <taxon>Dikarya</taxon>
        <taxon>Ascomycota</taxon>
        <taxon>Saccharomycotina</taxon>
        <taxon>Saccharomycetes</taxon>
        <taxon>Phaffomycetales</taxon>
        <taxon>Wickerhamomycetaceae</taxon>
        <taxon>Wickerhamomyces</taxon>
    </lineage>
</organism>
<accession>K0KRE0</accession>
<dbReference type="PANTHER" id="PTHR37287">
    <property type="entry name" value="INO EIGHTY SUBUNIT 1"/>
    <property type="match status" value="1"/>
</dbReference>
<sequence>MVQRYDPIHDVLVDTGDEKHTKEEAKIDSEHQNGSVETVANKEDTNEESQDNKEPLKESTDGNSTGDVHNDASQDTEEEVIEPEQELETTESTSNSTPTVATTTTSASTKPIESASTSSNTPNKKHKLSPSPTKTPLKKFKKHQHKSATVLSSARSRHLKKDDGRPFLRKDIQFQFLKDLFEDDTKAFIDPYEDSKDRVVTEPYSPHKLTFAELYIKTIAHSSKCSKILRDRLLNDMNMSIPTSMICLLVNVGRMNTTINFVPDMKSQLRTYHSIPCLQVDYDASENKFNSTGNGGDKQLQDTPRLKSILKACCDDTDEPNALNLLNGVDKFPKTNVINMIFLLCNAEDTINKSYLEESGYGFFDIFMNSEFDPKERVKLFLWLIFAYLETDLSSLQQREKNPFGLEIPILNKTDKEYDVDTPEEVEFGNRLYEQRVKFLAEDSTEAGDEQTKKHDKVDKKDKKDHTPAKQNNKLDKTPAKQQQTKPKVELHQDSNIQQHQKQNTPQHNIHLRLQPQQELTTQQSHQQKQTTVQHHSKRTFQFPVLPKNDIDTDSVRKSLKYLGRISGKKRTKLGQLKFEHKKIEEEEKAENSEPILPSSAGGATNNRIRLKDYKGDYAENSDKFNTLFNFLKNDFVEMVKADTISEAVITSEYQDINKDLTLSKFSIDL</sequence>
<evidence type="ECO:0000313" key="3">
    <source>
        <dbReference type="Proteomes" id="UP000009328"/>
    </source>
</evidence>
<dbReference type="Proteomes" id="UP000009328">
    <property type="component" value="Unassembled WGS sequence"/>
</dbReference>
<dbReference type="AlphaFoldDB" id="K0KRE0"/>
<evidence type="ECO:0000256" key="1">
    <source>
        <dbReference type="SAM" id="MobiDB-lite"/>
    </source>
</evidence>
<dbReference type="HOGENOM" id="CLU_410040_0_0_1"/>
<protein>
    <submittedName>
        <fullName evidence="2">Ino eighty subunit 1</fullName>
    </submittedName>
</protein>
<reference evidence="2 3" key="1">
    <citation type="journal article" date="2012" name="Eukaryot. Cell">
        <title>Draft genome sequence of Wickerhamomyces ciferrii NRRL Y-1031 F-60-10.</title>
        <authorList>
            <person name="Schneider J."/>
            <person name="Andrea H."/>
            <person name="Blom J."/>
            <person name="Jaenicke S."/>
            <person name="Ruckert C."/>
            <person name="Schorsch C."/>
            <person name="Szczepanowski R."/>
            <person name="Farwick M."/>
            <person name="Goesmann A."/>
            <person name="Puhler A."/>
            <person name="Schaffer S."/>
            <person name="Tauch A."/>
            <person name="Kohler T."/>
            <person name="Brinkrolf K."/>
        </authorList>
    </citation>
    <scope>NUCLEOTIDE SEQUENCE [LARGE SCALE GENOMIC DNA]</scope>
    <source>
        <strain evidence="3">ATCC 14091 / BCRC 22168 / CBS 111 / JCM 3599 / NBRC 0793 / NRRL Y-1031 F-60-10</strain>
    </source>
</reference>
<dbReference type="EMBL" id="CAIF01000092">
    <property type="protein sequence ID" value="CCH43878.1"/>
    <property type="molecule type" value="Genomic_DNA"/>
</dbReference>
<proteinExistence type="predicted"/>